<comment type="similarity">
    <text evidence="1">Belongs to the UPF0111 family.</text>
</comment>
<reference evidence="2 3" key="1">
    <citation type="journal article" date="2018" name="Syst. Appl. Microbiol.">
        <title>A new symbiotic nanoarchaeote (Candidatus Nanoclepta minutus) and its host (Zestosphaera tikiterensis gen. nov., sp. nov.) from a New Zealand hot spring.</title>
        <authorList>
            <person name="St John E."/>
            <person name="Liu Y."/>
            <person name="Podar M."/>
            <person name="Stott M.B."/>
            <person name="Meneghin J."/>
            <person name="Chen Z."/>
            <person name="Lagutin K."/>
            <person name="Mitchell K."/>
            <person name="Reysenbach A.L."/>
        </authorList>
    </citation>
    <scope>NUCLEOTIDE SEQUENCE [LARGE SCALE GENOMIC DNA]</scope>
    <source>
        <strain evidence="2">NZ3</strain>
    </source>
</reference>
<organism evidence="2 3">
    <name type="scientific">Zestosphaera tikiterensis</name>
    <dbReference type="NCBI Taxonomy" id="1973259"/>
    <lineage>
        <taxon>Archaea</taxon>
        <taxon>Thermoproteota</taxon>
        <taxon>Thermoprotei</taxon>
        <taxon>Desulfurococcales</taxon>
        <taxon>Desulfurococcaceae</taxon>
        <taxon>Zestosphaera</taxon>
    </lineage>
</organism>
<dbReference type="AlphaFoldDB" id="A0A2R7Y2S1"/>
<evidence type="ECO:0000313" key="3">
    <source>
        <dbReference type="Proteomes" id="UP000244093"/>
    </source>
</evidence>
<dbReference type="Proteomes" id="UP000244093">
    <property type="component" value="Unassembled WGS sequence"/>
</dbReference>
<dbReference type="Pfam" id="PF01865">
    <property type="entry name" value="PhoU_div"/>
    <property type="match status" value="1"/>
</dbReference>
<dbReference type="PANTHER" id="PTHR36536:SF3">
    <property type="entry name" value="UPF0111 PROTEIN HI_1603"/>
    <property type="match status" value="1"/>
</dbReference>
<accession>A0A2R7Y2S1</accession>
<protein>
    <recommendedName>
        <fullName evidence="4">Phosphate transport regulator</fullName>
    </recommendedName>
</protein>
<dbReference type="InterPro" id="IPR038078">
    <property type="entry name" value="PhoU-like_sf"/>
</dbReference>
<dbReference type="SUPFAM" id="SSF109755">
    <property type="entry name" value="PhoU-like"/>
    <property type="match status" value="1"/>
</dbReference>
<sequence>MGVLTWGWISRRMEEQVLAKALTHINKIIETMKYVNEVMASFKRGVVSEVESNFKKVHIAEKEADEIKREAIKELSEGYVHPIDREELIRLILTTDDIAAFGKSAARKATMISPNDIDAEIKDYLVVISSKIAEATTLIKQALEAVSKEPRKALEIADNIERIEEEVDDIRAEAIVKILKFCEKSKISSCIIAKEIIDSLEQSTDKCEDVADVIRSIAVMRT</sequence>
<dbReference type="PANTHER" id="PTHR36536">
    <property type="entry name" value="UPF0111 PROTEIN HI_1603"/>
    <property type="match status" value="1"/>
</dbReference>
<gene>
    <name evidence="2" type="ORF">B7O98_08340</name>
</gene>
<comment type="caution">
    <text evidence="2">The sequence shown here is derived from an EMBL/GenBank/DDBJ whole genome shotgun (WGS) entry which is preliminary data.</text>
</comment>
<proteinExistence type="inferred from homology"/>
<evidence type="ECO:0000256" key="1">
    <source>
        <dbReference type="ARBA" id="ARBA00008591"/>
    </source>
</evidence>
<name>A0A2R7Y2S1_9CREN</name>
<dbReference type="EMBL" id="NBVN01000006">
    <property type="protein sequence ID" value="PUA31798.1"/>
    <property type="molecule type" value="Genomic_DNA"/>
</dbReference>
<dbReference type="InterPro" id="IPR018445">
    <property type="entry name" value="Put_Phosphate_transp_reg"/>
</dbReference>
<evidence type="ECO:0008006" key="4">
    <source>
        <dbReference type="Google" id="ProtNLM"/>
    </source>
</evidence>
<dbReference type="InterPro" id="IPR002727">
    <property type="entry name" value="DUF47"/>
</dbReference>
<evidence type="ECO:0000313" key="2">
    <source>
        <dbReference type="EMBL" id="PUA31798.1"/>
    </source>
</evidence>
<dbReference type="Gene3D" id="1.20.58.220">
    <property type="entry name" value="Phosphate transport system protein phou homolog 2, domain 2"/>
    <property type="match status" value="1"/>
</dbReference>